<sequence>MQTLPLTVRRSIEILGLAVVFFFIVHAANILSPILLSFFLTILVYPLFKRLISKKMPEMLAIVIVLLVLLAAMALLVWFISTNVSRLIADFPTIKSNLTVHLENLSSWINRKTNFSTERQLQLINQQSEQLVNFASGYLGGIASSLSGLFIFFGLVPIYIFLLLFYRNLLLRFIFLWYKESEHERVRETVQEMKGVIKSYLGGLLIQIAYITVLLGGVLMLFGIKHALLIGVLFAILNLIPYIGALIGNVIGVLLTLTSSESLSPILTVLIAIAAVQFLDNNILMPKIVGSKIRINALTSIVAVIAGGTLAGIAGMFLSLPVIAVLKVVFDRTDHLRQWGVLLGDERPPGSPFTWPRYRKASPAVQDEIKQASGVDVKKRGDSK</sequence>
<comment type="caution">
    <text evidence="10">The sequence shown here is derived from an EMBL/GenBank/DDBJ whole genome shotgun (WGS) entry which is preliminary data.</text>
</comment>
<dbReference type="PANTHER" id="PTHR21716:SF53">
    <property type="entry name" value="PERMEASE PERM-RELATED"/>
    <property type="match status" value="1"/>
</dbReference>
<keyword evidence="3" id="KW-0813">Transport</keyword>
<dbReference type="Proteomes" id="UP000192276">
    <property type="component" value="Unassembled WGS sequence"/>
</dbReference>
<feature type="transmembrane region" description="Helical" evidence="9">
    <location>
        <begin position="262"/>
        <end position="279"/>
    </location>
</feature>
<dbReference type="Pfam" id="PF01594">
    <property type="entry name" value="AI-2E_transport"/>
    <property type="match status" value="1"/>
</dbReference>
<evidence type="ECO:0000256" key="4">
    <source>
        <dbReference type="ARBA" id="ARBA00022475"/>
    </source>
</evidence>
<keyword evidence="7 9" id="KW-0472">Membrane</keyword>
<dbReference type="STRING" id="550983.A4R26_22360"/>
<evidence type="ECO:0000256" key="2">
    <source>
        <dbReference type="ARBA" id="ARBA00009773"/>
    </source>
</evidence>
<feature type="transmembrane region" description="Helical" evidence="9">
    <location>
        <begin position="149"/>
        <end position="178"/>
    </location>
</feature>
<comment type="subcellular location">
    <subcellularLocation>
        <location evidence="1">Cell membrane</location>
        <topology evidence="1">Multi-pass membrane protein</topology>
    </subcellularLocation>
</comment>
<dbReference type="GO" id="GO:0055085">
    <property type="term" value="P:transmembrane transport"/>
    <property type="evidence" value="ECO:0007669"/>
    <property type="project" value="TreeGrafter"/>
</dbReference>
<keyword evidence="4" id="KW-1003">Cell membrane</keyword>
<evidence type="ECO:0000313" key="10">
    <source>
        <dbReference type="EMBL" id="OQP58937.1"/>
    </source>
</evidence>
<keyword evidence="11" id="KW-1185">Reference proteome</keyword>
<feature type="transmembrane region" description="Helical" evidence="9">
    <location>
        <begin position="299"/>
        <end position="330"/>
    </location>
</feature>
<dbReference type="PANTHER" id="PTHR21716">
    <property type="entry name" value="TRANSMEMBRANE PROTEIN"/>
    <property type="match status" value="1"/>
</dbReference>
<feature type="transmembrane region" description="Helical" evidence="9">
    <location>
        <begin position="14"/>
        <end position="47"/>
    </location>
</feature>
<feature type="transmembrane region" description="Helical" evidence="9">
    <location>
        <begin position="59"/>
        <end position="80"/>
    </location>
</feature>
<dbReference type="InterPro" id="IPR002549">
    <property type="entry name" value="AI-2E-like"/>
</dbReference>
<evidence type="ECO:0000256" key="8">
    <source>
        <dbReference type="SAM" id="MobiDB-lite"/>
    </source>
</evidence>
<evidence type="ECO:0000256" key="9">
    <source>
        <dbReference type="SAM" id="Phobius"/>
    </source>
</evidence>
<gene>
    <name evidence="10" type="ORF">A4R26_22360</name>
</gene>
<evidence type="ECO:0000256" key="1">
    <source>
        <dbReference type="ARBA" id="ARBA00004651"/>
    </source>
</evidence>
<reference evidence="11" key="1">
    <citation type="submission" date="2016-04" db="EMBL/GenBank/DDBJ databases">
        <authorList>
            <person name="Chen L."/>
            <person name="Zhuang W."/>
            <person name="Wang G."/>
        </authorList>
    </citation>
    <scope>NUCLEOTIDE SEQUENCE [LARGE SCALE GENOMIC DNA]</scope>
    <source>
        <strain evidence="11">208</strain>
    </source>
</reference>
<protein>
    <submittedName>
        <fullName evidence="10">AI-2E family transporter</fullName>
    </submittedName>
</protein>
<name>A0A1V9FKW6_9BACT</name>
<feature type="region of interest" description="Disordered" evidence="8">
    <location>
        <begin position="364"/>
        <end position="384"/>
    </location>
</feature>
<dbReference type="OrthoDB" id="9793390at2"/>
<evidence type="ECO:0000256" key="6">
    <source>
        <dbReference type="ARBA" id="ARBA00022989"/>
    </source>
</evidence>
<feature type="transmembrane region" description="Helical" evidence="9">
    <location>
        <begin position="228"/>
        <end position="255"/>
    </location>
</feature>
<dbReference type="EMBL" id="LWBP01000186">
    <property type="protein sequence ID" value="OQP58937.1"/>
    <property type="molecule type" value="Genomic_DNA"/>
</dbReference>
<dbReference type="AlphaFoldDB" id="A0A1V9FKW6"/>
<keyword evidence="6 9" id="KW-1133">Transmembrane helix</keyword>
<feature type="transmembrane region" description="Helical" evidence="9">
    <location>
        <begin position="199"/>
        <end position="222"/>
    </location>
</feature>
<evidence type="ECO:0000256" key="7">
    <source>
        <dbReference type="ARBA" id="ARBA00023136"/>
    </source>
</evidence>
<accession>A0A1V9FKW6</accession>
<organism evidence="10 11">
    <name type="scientific">Niastella populi</name>
    <dbReference type="NCBI Taxonomy" id="550983"/>
    <lineage>
        <taxon>Bacteria</taxon>
        <taxon>Pseudomonadati</taxon>
        <taxon>Bacteroidota</taxon>
        <taxon>Chitinophagia</taxon>
        <taxon>Chitinophagales</taxon>
        <taxon>Chitinophagaceae</taxon>
        <taxon>Niastella</taxon>
    </lineage>
</organism>
<keyword evidence="5 9" id="KW-0812">Transmembrane</keyword>
<dbReference type="GO" id="GO:0005886">
    <property type="term" value="C:plasma membrane"/>
    <property type="evidence" value="ECO:0007669"/>
    <property type="project" value="UniProtKB-SubCell"/>
</dbReference>
<evidence type="ECO:0000313" key="11">
    <source>
        <dbReference type="Proteomes" id="UP000192276"/>
    </source>
</evidence>
<comment type="similarity">
    <text evidence="2">Belongs to the autoinducer-2 exporter (AI-2E) (TC 2.A.86) family.</text>
</comment>
<evidence type="ECO:0000256" key="5">
    <source>
        <dbReference type="ARBA" id="ARBA00022692"/>
    </source>
</evidence>
<proteinExistence type="inferred from homology"/>
<evidence type="ECO:0000256" key="3">
    <source>
        <dbReference type="ARBA" id="ARBA00022448"/>
    </source>
</evidence>